<dbReference type="Pfam" id="PF13358">
    <property type="entry name" value="DDE_3"/>
    <property type="match status" value="1"/>
</dbReference>
<feature type="domain" description="Tc1-like transposase DDE" evidence="1">
    <location>
        <begin position="2"/>
        <end position="148"/>
    </location>
</feature>
<keyword evidence="3" id="KW-1185">Reference proteome</keyword>
<name>A0A813QT00_9BILA</name>
<evidence type="ECO:0000259" key="1">
    <source>
        <dbReference type="Pfam" id="PF13358"/>
    </source>
</evidence>
<gene>
    <name evidence="2" type="ORF">OXX778_LOCUS4959</name>
</gene>
<dbReference type="InterPro" id="IPR036397">
    <property type="entry name" value="RNaseH_sf"/>
</dbReference>
<evidence type="ECO:0000313" key="3">
    <source>
        <dbReference type="Proteomes" id="UP000663879"/>
    </source>
</evidence>
<dbReference type="SUPFAM" id="SSF53098">
    <property type="entry name" value="Ribonuclease H-like"/>
    <property type="match status" value="1"/>
</dbReference>
<accession>A0A813QT00</accession>
<dbReference type="EMBL" id="CAJNOC010000517">
    <property type="protein sequence ID" value="CAF0771167.1"/>
    <property type="molecule type" value="Genomic_DNA"/>
</dbReference>
<reference evidence="2" key="1">
    <citation type="submission" date="2021-02" db="EMBL/GenBank/DDBJ databases">
        <authorList>
            <person name="Nowell W R."/>
        </authorList>
    </citation>
    <scope>NUCLEOTIDE SEQUENCE</scope>
    <source>
        <strain evidence="2">Ploen Becks lab</strain>
    </source>
</reference>
<dbReference type="InterPro" id="IPR012337">
    <property type="entry name" value="RNaseH-like_sf"/>
</dbReference>
<dbReference type="InterPro" id="IPR038717">
    <property type="entry name" value="Tc1-like_DDE_dom"/>
</dbReference>
<dbReference type="GO" id="GO:0003676">
    <property type="term" value="F:nucleic acid binding"/>
    <property type="evidence" value="ECO:0007669"/>
    <property type="project" value="InterPro"/>
</dbReference>
<protein>
    <recommendedName>
        <fullName evidence="1">Tc1-like transposase DDE domain-containing protein</fullName>
    </recommendedName>
</protein>
<sequence length="190" mass="22154">MLVVLHETTIDVATHSRKRWQNKIPRETGKIGKYSHPLKIHLFGGISRKGKTECVAFEGILDSEKFQYLLNISVIPFEKANFPFCHRIYMDNDPRHTSRSTKNFLKNNNLNLLTAPPQSPNINVIETVWANLKYNLFTYEKPQSKEQLVNSAIKFWNEKVTLEFCNRLTDKISLFQKLLNLKGKQVDINY</sequence>
<dbReference type="OrthoDB" id="4843387at2759"/>
<proteinExistence type="predicted"/>
<comment type="caution">
    <text evidence="2">The sequence shown here is derived from an EMBL/GenBank/DDBJ whole genome shotgun (WGS) entry which is preliminary data.</text>
</comment>
<organism evidence="2 3">
    <name type="scientific">Brachionus calyciflorus</name>
    <dbReference type="NCBI Taxonomy" id="104777"/>
    <lineage>
        <taxon>Eukaryota</taxon>
        <taxon>Metazoa</taxon>
        <taxon>Spiralia</taxon>
        <taxon>Gnathifera</taxon>
        <taxon>Rotifera</taxon>
        <taxon>Eurotatoria</taxon>
        <taxon>Monogononta</taxon>
        <taxon>Pseudotrocha</taxon>
        <taxon>Ploima</taxon>
        <taxon>Brachionidae</taxon>
        <taxon>Brachionus</taxon>
    </lineage>
</organism>
<dbReference type="Gene3D" id="3.30.420.10">
    <property type="entry name" value="Ribonuclease H-like superfamily/Ribonuclease H"/>
    <property type="match status" value="1"/>
</dbReference>
<dbReference type="Proteomes" id="UP000663879">
    <property type="component" value="Unassembled WGS sequence"/>
</dbReference>
<evidence type="ECO:0000313" key="2">
    <source>
        <dbReference type="EMBL" id="CAF0771167.1"/>
    </source>
</evidence>
<dbReference type="AlphaFoldDB" id="A0A813QT00"/>